<evidence type="ECO:0000256" key="2">
    <source>
        <dbReference type="ARBA" id="ARBA00007977"/>
    </source>
</evidence>
<comment type="caution">
    <text evidence="8">The sequence shown here is derived from an EMBL/GenBank/DDBJ whole genome shotgun (WGS) entry which is preliminary data.</text>
</comment>
<organism evidence="8 9">
    <name type="scientific">Rhodoglobus aureus</name>
    <dbReference type="NCBI Taxonomy" id="191497"/>
    <lineage>
        <taxon>Bacteria</taxon>
        <taxon>Bacillati</taxon>
        <taxon>Actinomycetota</taxon>
        <taxon>Actinomycetes</taxon>
        <taxon>Micrococcales</taxon>
        <taxon>Microbacteriaceae</taxon>
        <taxon>Rhodoglobus</taxon>
    </lineage>
</organism>
<sequence length="370" mass="37598">MNSAQEQTAFRRISPGLGLALGAFGLALLISFLVPAIPTLTACVVLGILFSALPWRDSVRAEVKPGLAIAARRLLRIGVVLLGFKLSLANIAELGWLVLGMIVLIVVITFFFTWGLGRMMGLPGQQPMLIAAGFSICGASAIGAMAGMTRAKDSDTATPVALVTLCGTLAIALLPALRPLLGLDAPEFGMWVGASVHDVGQVVATAQIAGATALAVAVVVKLTRVAMLAPMVALAGVVVARSDRKAAAASAPLDVPGASEASEASASTTADLSPVKRPAILPLFVVGFLAAVLVRTFVPLPDSFLEVAAYSQELVLGMALFGLGAAISLGNLIRTGGRALVVALISWAVIALLSLGAVEIARAAGVAALG</sequence>
<keyword evidence="5 7" id="KW-1133">Transmembrane helix</keyword>
<evidence type="ECO:0000313" key="9">
    <source>
        <dbReference type="Proteomes" id="UP001500943"/>
    </source>
</evidence>
<feature type="transmembrane region" description="Helical" evidence="7">
    <location>
        <begin position="128"/>
        <end position="148"/>
    </location>
</feature>
<feature type="transmembrane region" description="Helical" evidence="7">
    <location>
        <begin position="279"/>
        <end position="298"/>
    </location>
</feature>
<dbReference type="Pfam" id="PF03601">
    <property type="entry name" value="Cons_hypoth698"/>
    <property type="match status" value="1"/>
</dbReference>
<dbReference type="PANTHER" id="PTHR30106:SF2">
    <property type="entry name" value="UPF0324 INNER MEMBRANE PROTEIN YEIH"/>
    <property type="match status" value="1"/>
</dbReference>
<evidence type="ECO:0000256" key="7">
    <source>
        <dbReference type="SAM" id="Phobius"/>
    </source>
</evidence>
<reference evidence="9" key="1">
    <citation type="journal article" date="2019" name="Int. J. Syst. Evol. Microbiol.">
        <title>The Global Catalogue of Microorganisms (GCM) 10K type strain sequencing project: providing services to taxonomists for standard genome sequencing and annotation.</title>
        <authorList>
            <consortium name="The Broad Institute Genomics Platform"/>
            <consortium name="The Broad Institute Genome Sequencing Center for Infectious Disease"/>
            <person name="Wu L."/>
            <person name="Ma J."/>
        </authorList>
    </citation>
    <scope>NUCLEOTIDE SEQUENCE [LARGE SCALE GENOMIC DNA]</scope>
    <source>
        <strain evidence="9">JCM 12762</strain>
    </source>
</reference>
<comment type="subcellular location">
    <subcellularLocation>
        <location evidence="1">Cell membrane</location>
        <topology evidence="1">Multi-pass membrane protein</topology>
    </subcellularLocation>
</comment>
<feature type="transmembrane region" description="Helical" evidence="7">
    <location>
        <begin position="160"/>
        <end position="181"/>
    </location>
</feature>
<proteinExistence type="inferred from homology"/>
<evidence type="ECO:0000256" key="3">
    <source>
        <dbReference type="ARBA" id="ARBA00022475"/>
    </source>
</evidence>
<dbReference type="PANTHER" id="PTHR30106">
    <property type="entry name" value="INNER MEMBRANE PROTEIN YEIH-RELATED"/>
    <property type="match status" value="1"/>
</dbReference>
<evidence type="ECO:0000313" key="8">
    <source>
        <dbReference type="EMBL" id="GAA1224674.1"/>
    </source>
</evidence>
<keyword evidence="4 7" id="KW-0812">Transmembrane</keyword>
<protein>
    <submittedName>
        <fullName evidence="8">Sulfate exporter family transporter</fullName>
    </submittedName>
</protein>
<evidence type="ECO:0000256" key="6">
    <source>
        <dbReference type="ARBA" id="ARBA00023136"/>
    </source>
</evidence>
<evidence type="ECO:0000256" key="5">
    <source>
        <dbReference type="ARBA" id="ARBA00022989"/>
    </source>
</evidence>
<keyword evidence="9" id="KW-1185">Reference proteome</keyword>
<evidence type="ECO:0000256" key="1">
    <source>
        <dbReference type="ARBA" id="ARBA00004651"/>
    </source>
</evidence>
<dbReference type="RefSeq" id="WP_343926249.1">
    <property type="nucleotide sequence ID" value="NZ_BAAAKW010000059.1"/>
</dbReference>
<keyword evidence="3" id="KW-1003">Cell membrane</keyword>
<feature type="transmembrane region" description="Helical" evidence="7">
    <location>
        <begin position="314"/>
        <end position="333"/>
    </location>
</feature>
<accession>A0ABP4GGI0</accession>
<gene>
    <name evidence="8" type="ORF">GCM10009655_24470</name>
</gene>
<feature type="transmembrane region" description="Helical" evidence="7">
    <location>
        <begin position="96"/>
        <end position="116"/>
    </location>
</feature>
<comment type="similarity">
    <text evidence="2">Belongs to the UPF0324 family.</text>
</comment>
<evidence type="ECO:0000256" key="4">
    <source>
        <dbReference type="ARBA" id="ARBA00022692"/>
    </source>
</evidence>
<dbReference type="EMBL" id="BAAAKW010000059">
    <property type="protein sequence ID" value="GAA1224674.1"/>
    <property type="molecule type" value="Genomic_DNA"/>
</dbReference>
<feature type="transmembrane region" description="Helical" evidence="7">
    <location>
        <begin position="340"/>
        <end position="361"/>
    </location>
</feature>
<dbReference type="Proteomes" id="UP001500943">
    <property type="component" value="Unassembled WGS sequence"/>
</dbReference>
<name>A0ABP4GGI0_9MICO</name>
<keyword evidence="6 7" id="KW-0472">Membrane</keyword>
<feature type="transmembrane region" description="Helical" evidence="7">
    <location>
        <begin position="20"/>
        <end position="53"/>
    </location>
</feature>
<feature type="transmembrane region" description="Helical" evidence="7">
    <location>
        <begin position="201"/>
        <end position="220"/>
    </location>
</feature>
<dbReference type="InterPro" id="IPR018383">
    <property type="entry name" value="UPF0324_pro"/>
</dbReference>